<dbReference type="PRINTS" id="PR00094">
    <property type="entry name" value="ADENYLTKNASE"/>
</dbReference>
<feature type="binding site" evidence="6">
    <location>
        <position position="33"/>
    </location>
    <ligand>
        <name>AMP</name>
        <dbReference type="ChEBI" id="CHEBI:456215"/>
    </ligand>
</feature>
<keyword evidence="6" id="KW-0963">Cytoplasm</keyword>
<dbReference type="GO" id="GO:0004017">
    <property type="term" value="F:AMP kinase activity"/>
    <property type="evidence" value="ECO:0007669"/>
    <property type="project" value="UniProtKB-UniRule"/>
</dbReference>
<evidence type="ECO:0000256" key="4">
    <source>
        <dbReference type="ARBA" id="ARBA00022777"/>
    </source>
</evidence>
<dbReference type="AlphaFoldDB" id="A0A2H3KQK4"/>
<comment type="pathway">
    <text evidence="6">Purine metabolism; AMP biosynthesis via salvage pathway; AMP from ADP: step 1/1.</text>
</comment>
<keyword evidence="1 6" id="KW-0808">Transferase</keyword>
<comment type="domain">
    <text evidence="6">Consists of three domains, a large central CORE domain and two small peripheral domains, NMPbind and LID, which undergo movements during catalysis. The LID domain closes over the site of phosphoryl transfer upon ATP binding. Assembling and dissambling the active center during each catalytic cycle provides an effective means to prevent ATP hydrolysis. Some bacteria have evolved a zinc-coordinating structure that stabilizes the LID domain.</text>
</comment>
<dbReference type="OrthoDB" id="9805030at2"/>
<dbReference type="InterPro" id="IPR033690">
    <property type="entry name" value="Adenylat_kinase_CS"/>
</dbReference>
<feature type="binding site" evidence="6">
    <location>
        <position position="94"/>
    </location>
    <ligand>
        <name>AMP</name>
        <dbReference type="ChEBI" id="CHEBI:456215"/>
    </ligand>
</feature>
<dbReference type="PROSITE" id="PS00113">
    <property type="entry name" value="ADENYLATE_KINASE"/>
    <property type="match status" value="1"/>
</dbReference>
<dbReference type="SUPFAM" id="SSF52540">
    <property type="entry name" value="P-loop containing nucleoside triphosphate hydrolases"/>
    <property type="match status" value="1"/>
</dbReference>
<feature type="binding site" evidence="6">
    <location>
        <position position="201"/>
    </location>
    <ligand>
        <name>ATP</name>
        <dbReference type="ChEBI" id="CHEBI:30616"/>
    </ligand>
</feature>
<comment type="function">
    <text evidence="6">Catalyzes the reversible transfer of the terminal phosphate group between ATP and AMP. Plays an important role in cellular energy homeostasis and in adenine nucleotide metabolism.</text>
</comment>
<feature type="binding site" evidence="6">
    <location>
        <position position="129"/>
    </location>
    <ligand>
        <name>ATP</name>
        <dbReference type="ChEBI" id="CHEBI:30616"/>
    </ligand>
</feature>
<comment type="subcellular location">
    <subcellularLocation>
        <location evidence="6 8">Cytoplasm</location>
    </subcellularLocation>
</comment>
<evidence type="ECO:0000259" key="9">
    <source>
        <dbReference type="Pfam" id="PF05191"/>
    </source>
</evidence>
<dbReference type="InterPro" id="IPR000850">
    <property type="entry name" value="Adenylat/UMP-CMP_kin"/>
</dbReference>
<dbReference type="NCBIfam" id="TIGR01351">
    <property type="entry name" value="adk"/>
    <property type="match status" value="1"/>
</dbReference>
<dbReference type="Gene3D" id="3.40.50.300">
    <property type="entry name" value="P-loop containing nucleotide triphosphate hydrolases"/>
    <property type="match status" value="1"/>
</dbReference>
<keyword evidence="11" id="KW-1185">Reference proteome</keyword>
<feature type="binding site" evidence="6">
    <location>
        <position position="132"/>
    </location>
    <ligand>
        <name>Zn(2+)</name>
        <dbReference type="ChEBI" id="CHEBI:29105"/>
        <note>structural</note>
    </ligand>
</feature>
<feature type="binding site" evidence="6">
    <location>
        <position position="173"/>
    </location>
    <ligand>
        <name>AMP</name>
        <dbReference type="ChEBI" id="CHEBI:456215"/>
    </ligand>
</feature>
<dbReference type="HAMAP" id="MF_00235">
    <property type="entry name" value="Adenylate_kinase_Adk"/>
    <property type="match status" value="1"/>
</dbReference>
<comment type="similarity">
    <text evidence="6 7">Belongs to the adenylate kinase family.</text>
</comment>
<keyword evidence="6" id="KW-0479">Metal-binding</keyword>
<keyword evidence="5 6" id="KW-0067">ATP-binding</keyword>
<dbReference type="GO" id="GO:0005737">
    <property type="term" value="C:cytoplasm"/>
    <property type="evidence" value="ECO:0007669"/>
    <property type="project" value="UniProtKB-SubCell"/>
</dbReference>
<dbReference type="GO" id="GO:0008270">
    <property type="term" value="F:zinc ion binding"/>
    <property type="evidence" value="ECO:0007669"/>
    <property type="project" value="UniProtKB-UniRule"/>
</dbReference>
<feature type="binding site" evidence="6">
    <location>
        <begin position="87"/>
        <end position="90"/>
    </location>
    <ligand>
        <name>AMP</name>
        <dbReference type="ChEBI" id="CHEBI:456215"/>
    </ligand>
</feature>
<comment type="catalytic activity">
    <reaction evidence="6 8">
        <text>AMP + ATP = 2 ADP</text>
        <dbReference type="Rhea" id="RHEA:12973"/>
        <dbReference type="ChEBI" id="CHEBI:30616"/>
        <dbReference type="ChEBI" id="CHEBI:456215"/>
        <dbReference type="ChEBI" id="CHEBI:456216"/>
        <dbReference type="EC" id="2.7.4.3"/>
    </reaction>
</comment>
<evidence type="ECO:0000256" key="7">
    <source>
        <dbReference type="RuleBase" id="RU003330"/>
    </source>
</evidence>
<dbReference type="RefSeq" id="WP_097650779.1">
    <property type="nucleotide sequence ID" value="NZ_LYXE01000031.1"/>
</dbReference>
<keyword evidence="4 6" id="KW-0418">Kinase</keyword>
<feature type="region of interest" description="NMP" evidence="6">
    <location>
        <begin position="32"/>
        <end position="61"/>
    </location>
</feature>
<evidence type="ECO:0000256" key="8">
    <source>
        <dbReference type="RuleBase" id="RU003331"/>
    </source>
</evidence>
<evidence type="ECO:0000256" key="3">
    <source>
        <dbReference type="ARBA" id="ARBA00022741"/>
    </source>
</evidence>
<feature type="binding site" evidence="6">
    <location>
        <begin position="59"/>
        <end position="61"/>
    </location>
    <ligand>
        <name>AMP</name>
        <dbReference type="ChEBI" id="CHEBI:456215"/>
    </ligand>
</feature>
<evidence type="ECO:0000256" key="6">
    <source>
        <dbReference type="HAMAP-Rule" id="MF_00235"/>
    </source>
</evidence>
<sequence>MTTNVILLGPPGAGKGTQAKTLAERTSLSHVASGDLFRAALREGTELGMLAKSYMDRGELVPDEVVINMILERIQAPDCLAGVIFDGFPRTREQAVALGESLAAHDGKIDAVLYLSVPNEVLLRRIAGRQTCKTCGATYNIYYFPSHRPGICDACGGKLYQRSDDSMETAQHRLDVYFEQTMPLIEYYQRQGILHEIDGQREITWVNEEMLKALSQYLVTSPQPEE</sequence>
<gene>
    <name evidence="6" type="primary">adk</name>
    <name evidence="10" type="ORF">A9Q02_08730</name>
</gene>
<dbReference type="InterPro" id="IPR007862">
    <property type="entry name" value="Adenylate_kinase_lid-dom"/>
</dbReference>
<feature type="binding site" evidence="6">
    <location>
        <position position="152"/>
    </location>
    <ligand>
        <name>Zn(2+)</name>
        <dbReference type="ChEBI" id="CHEBI:29105"/>
        <note>structural</note>
    </ligand>
</feature>
<feature type="binding site" evidence="6">
    <location>
        <position position="155"/>
    </location>
    <ligand>
        <name>Zn(2+)</name>
        <dbReference type="ChEBI" id="CHEBI:29105"/>
        <note>structural</note>
    </ligand>
</feature>
<evidence type="ECO:0000313" key="11">
    <source>
        <dbReference type="Proteomes" id="UP000220922"/>
    </source>
</evidence>
<feature type="binding site" evidence="6">
    <location>
        <begin position="12"/>
        <end position="17"/>
    </location>
    <ligand>
        <name>ATP</name>
        <dbReference type="ChEBI" id="CHEBI:30616"/>
    </ligand>
</feature>
<feature type="domain" description="Adenylate kinase active site lid" evidence="9">
    <location>
        <begin position="129"/>
        <end position="164"/>
    </location>
</feature>
<dbReference type="EMBL" id="LYXE01000031">
    <property type="protein sequence ID" value="PDW00691.1"/>
    <property type="molecule type" value="Genomic_DNA"/>
</dbReference>
<organism evidence="10 11">
    <name type="scientific">Candidatus Chloroploca asiatica</name>
    <dbReference type="NCBI Taxonomy" id="1506545"/>
    <lineage>
        <taxon>Bacteria</taxon>
        <taxon>Bacillati</taxon>
        <taxon>Chloroflexota</taxon>
        <taxon>Chloroflexia</taxon>
        <taxon>Chloroflexales</taxon>
        <taxon>Chloroflexineae</taxon>
        <taxon>Oscillochloridaceae</taxon>
        <taxon>Candidatus Chloroploca</taxon>
    </lineage>
</organism>
<comment type="subunit">
    <text evidence="6 8">Monomer.</text>
</comment>
<evidence type="ECO:0000256" key="1">
    <source>
        <dbReference type="ARBA" id="ARBA00022679"/>
    </source>
</evidence>
<dbReference type="NCBIfam" id="NF001380">
    <property type="entry name" value="PRK00279.1-2"/>
    <property type="match status" value="1"/>
</dbReference>
<dbReference type="InterPro" id="IPR027417">
    <property type="entry name" value="P-loop_NTPase"/>
</dbReference>
<feature type="region of interest" description="LID" evidence="6">
    <location>
        <begin position="128"/>
        <end position="165"/>
    </location>
</feature>
<proteinExistence type="inferred from homology"/>
<feature type="binding site" evidence="6">
    <location>
        <position position="162"/>
    </location>
    <ligand>
        <name>AMP</name>
        <dbReference type="ChEBI" id="CHEBI:456215"/>
    </ligand>
</feature>
<dbReference type="FunFam" id="3.40.50.300:FF:000106">
    <property type="entry name" value="Adenylate kinase mitochondrial"/>
    <property type="match status" value="1"/>
</dbReference>
<evidence type="ECO:0000256" key="2">
    <source>
        <dbReference type="ARBA" id="ARBA00022727"/>
    </source>
</evidence>
<dbReference type="GO" id="GO:0005524">
    <property type="term" value="F:ATP binding"/>
    <property type="evidence" value="ECO:0007669"/>
    <property type="project" value="UniProtKB-UniRule"/>
</dbReference>
<dbReference type="Pfam" id="PF05191">
    <property type="entry name" value="ADK_lid"/>
    <property type="match status" value="1"/>
</dbReference>
<dbReference type="UniPathway" id="UPA00588">
    <property type="reaction ID" value="UER00649"/>
</dbReference>
<dbReference type="GO" id="GO:0044209">
    <property type="term" value="P:AMP salvage"/>
    <property type="evidence" value="ECO:0007669"/>
    <property type="project" value="UniProtKB-UniRule"/>
</dbReference>
<keyword evidence="6" id="KW-0862">Zinc</keyword>
<feature type="binding site" evidence="6">
    <location>
        <begin position="138"/>
        <end position="139"/>
    </location>
    <ligand>
        <name>ATP</name>
        <dbReference type="ChEBI" id="CHEBI:30616"/>
    </ligand>
</feature>
<dbReference type="InterPro" id="IPR006259">
    <property type="entry name" value="Adenyl_kin_sub"/>
</dbReference>
<dbReference type="EC" id="2.7.4.3" evidence="6 8"/>
<evidence type="ECO:0000313" key="10">
    <source>
        <dbReference type="EMBL" id="PDW00691.1"/>
    </source>
</evidence>
<dbReference type="NCBIfam" id="NF011100">
    <property type="entry name" value="PRK14527.1"/>
    <property type="match status" value="1"/>
</dbReference>
<dbReference type="CDD" id="cd01428">
    <property type="entry name" value="ADK"/>
    <property type="match status" value="1"/>
</dbReference>
<dbReference type="PANTHER" id="PTHR23359">
    <property type="entry name" value="NUCLEOTIDE KINASE"/>
    <property type="match status" value="1"/>
</dbReference>
<keyword evidence="3 6" id="KW-0547">Nucleotide-binding</keyword>
<protein>
    <recommendedName>
        <fullName evidence="6 8">Adenylate kinase</fullName>
        <shortName evidence="6">AK</shortName>
        <ecNumber evidence="6 8">2.7.4.3</ecNumber>
    </recommendedName>
    <alternativeName>
        <fullName evidence="6">ATP-AMP transphosphorylase</fullName>
    </alternativeName>
    <alternativeName>
        <fullName evidence="6">ATP:AMP phosphotransferase</fullName>
    </alternativeName>
    <alternativeName>
        <fullName evidence="6">Adenylate monophosphate kinase</fullName>
    </alternativeName>
</protein>
<dbReference type="Proteomes" id="UP000220922">
    <property type="component" value="Unassembled WGS sequence"/>
</dbReference>
<name>A0A2H3KQK4_9CHLR</name>
<reference evidence="10 11" key="1">
    <citation type="submission" date="2016-05" db="EMBL/GenBank/DDBJ databases">
        <authorList>
            <person name="Lavstsen T."/>
            <person name="Jespersen J.S."/>
        </authorList>
    </citation>
    <scope>NUCLEOTIDE SEQUENCE [LARGE SCALE GENOMIC DNA]</scope>
    <source>
        <strain evidence="10 11">B7-9</strain>
    </source>
</reference>
<dbReference type="Pfam" id="PF00406">
    <property type="entry name" value="ADK"/>
    <property type="match status" value="1"/>
</dbReference>
<feature type="binding site" evidence="6">
    <location>
        <position position="38"/>
    </location>
    <ligand>
        <name>AMP</name>
        <dbReference type="ChEBI" id="CHEBI:456215"/>
    </ligand>
</feature>
<keyword evidence="2 6" id="KW-0545">Nucleotide biosynthesis</keyword>
<evidence type="ECO:0000256" key="5">
    <source>
        <dbReference type="ARBA" id="ARBA00022840"/>
    </source>
</evidence>
<dbReference type="NCBIfam" id="NF001381">
    <property type="entry name" value="PRK00279.1-3"/>
    <property type="match status" value="1"/>
</dbReference>
<comment type="caution">
    <text evidence="10">The sequence shown here is derived from an EMBL/GenBank/DDBJ whole genome shotgun (WGS) entry which is preliminary data.</text>
</comment>
<feature type="binding site" evidence="6">
    <location>
        <position position="135"/>
    </location>
    <ligand>
        <name>Zn(2+)</name>
        <dbReference type="ChEBI" id="CHEBI:29105"/>
        <note>structural</note>
    </ligand>
</feature>
<accession>A0A2H3KQK4</accession>